<evidence type="ECO:0000256" key="6">
    <source>
        <dbReference type="ARBA" id="ARBA00022741"/>
    </source>
</evidence>
<evidence type="ECO:0000256" key="1">
    <source>
        <dbReference type="ARBA" id="ARBA00001946"/>
    </source>
</evidence>
<evidence type="ECO:0000256" key="4">
    <source>
        <dbReference type="ARBA" id="ARBA00022679"/>
    </source>
</evidence>
<comment type="cofactor">
    <cofactor evidence="1 10">
        <name>Mg(2+)</name>
        <dbReference type="ChEBI" id="CHEBI:18420"/>
    </cofactor>
</comment>
<keyword evidence="5 10" id="KW-0819">tRNA processing</keyword>
<evidence type="ECO:0000256" key="10">
    <source>
        <dbReference type="HAMAP-Rule" id="MF_00185"/>
    </source>
</evidence>
<comment type="caution">
    <text evidence="10">Lacks conserved residue(s) required for the propagation of feature annotation.</text>
</comment>
<dbReference type="PANTHER" id="PTHR11088:SF60">
    <property type="entry name" value="TRNA DIMETHYLALLYLTRANSFERASE"/>
    <property type="match status" value="1"/>
</dbReference>
<dbReference type="KEGG" id="lng:BSQ50_07315"/>
<keyword evidence="15" id="KW-1185">Reference proteome</keyword>
<dbReference type="RefSeq" id="WP_057886878.1">
    <property type="nucleotide sequence ID" value="NZ_CP018180.1"/>
</dbReference>
<evidence type="ECO:0000256" key="7">
    <source>
        <dbReference type="ARBA" id="ARBA00022840"/>
    </source>
</evidence>
<organism evidence="14 15">
    <name type="scientific">Liquorilactobacillus nagelii</name>
    <dbReference type="NCBI Taxonomy" id="82688"/>
    <lineage>
        <taxon>Bacteria</taxon>
        <taxon>Bacillati</taxon>
        <taxon>Bacillota</taxon>
        <taxon>Bacilli</taxon>
        <taxon>Lactobacillales</taxon>
        <taxon>Lactobacillaceae</taxon>
        <taxon>Liquorilactobacillus</taxon>
    </lineage>
</organism>
<evidence type="ECO:0000256" key="8">
    <source>
        <dbReference type="ARBA" id="ARBA00022842"/>
    </source>
</evidence>
<feature type="site" description="Interaction with substrate tRNA" evidence="10">
    <location>
        <position position="126"/>
    </location>
</feature>
<dbReference type="InterPro" id="IPR039657">
    <property type="entry name" value="Dimethylallyltransferase"/>
</dbReference>
<dbReference type="Pfam" id="PF01715">
    <property type="entry name" value="IPPT"/>
    <property type="match status" value="1"/>
</dbReference>
<dbReference type="NCBIfam" id="TIGR00174">
    <property type="entry name" value="miaA"/>
    <property type="match status" value="1"/>
</dbReference>
<evidence type="ECO:0000256" key="3">
    <source>
        <dbReference type="ARBA" id="ARBA00005842"/>
    </source>
</evidence>
<evidence type="ECO:0000256" key="11">
    <source>
        <dbReference type="RuleBase" id="RU003783"/>
    </source>
</evidence>
<comment type="catalytic activity">
    <reaction evidence="9 10 11">
        <text>adenosine(37) in tRNA + dimethylallyl diphosphate = N(6)-dimethylallyladenosine(37) in tRNA + diphosphate</text>
        <dbReference type="Rhea" id="RHEA:26482"/>
        <dbReference type="Rhea" id="RHEA-COMP:10162"/>
        <dbReference type="Rhea" id="RHEA-COMP:10375"/>
        <dbReference type="ChEBI" id="CHEBI:33019"/>
        <dbReference type="ChEBI" id="CHEBI:57623"/>
        <dbReference type="ChEBI" id="CHEBI:74411"/>
        <dbReference type="ChEBI" id="CHEBI:74415"/>
        <dbReference type="EC" id="2.5.1.75"/>
    </reaction>
</comment>
<keyword evidence="8 10" id="KW-0460">Magnesium</keyword>
<evidence type="ECO:0000313" key="15">
    <source>
        <dbReference type="Proteomes" id="UP000324497"/>
    </source>
</evidence>
<dbReference type="AlphaFoldDB" id="A0A3Q8CMF3"/>
<evidence type="ECO:0000313" key="14">
    <source>
        <dbReference type="EMBL" id="AUJ32387.1"/>
    </source>
</evidence>
<proteinExistence type="inferred from homology"/>
<comment type="subunit">
    <text evidence="10">Monomer.</text>
</comment>
<dbReference type="GO" id="GO:0052381">
    <property type="term" value="F:tRNA dimethylallyltransferase activity"/>
    <property type="evidence" value="ECO:0007669"/>
    <property type="project" value="UniProtKB-UniRule"/>
</dbReference>
<dbReference type="EMBL" id="CP018180">
    <property type="protein sequence ID" value="AUJ32387.1"/>
    <property type="molecule type" value="Genomic_DNA"/>
</dbReference>
<evidence type="ECO:0000256" key="13">
    <source>
        <dbReference type="RuleBase" id="RU003785"/>
    </source>
</evidence>
<keyword evidence="4 10" id="KW-0808">Transferase</keyword>
<dbReference type="Gene3D" id="1.10.20.140">
    <property type="match status" value="1"/>
</dbReference>
<feature type="site" description="Interaction with substrate tRNA" evidence="10">
    <location>
        <position position="101"/>
    </location>
</feature>
<dbReference type="GO" id="GO:0005524">
    <property type="term" value="F:ATP binding"/>
    <property type="evidence" value="ECO:0007669"/>
    <property type="project" value="UniProtKB-UniRule"/>
</dbReference>
<comment type="similarity">
    <text evidence="3 10 13">Belongs to the IPP transferase family.</text>
</comment>
<accession>A0A3Q8CMF3</accession>
<feature type="region of interest" description="Interaction with substrate tRNA" evidence="10">
    <location>
        <begin position="35"/>
        <end position="38"/>
    </location>
</feature>
<dbReference type="SUPFAM" id="SSF52540">
    <property type="entry name" value="P-loop containing nucleoside triphosphate hydrolases"/>
    <property type="match status" value="1"/>
</dbReference>
<gene>
    <name evidence="10" type="primary">miaA</name>
    <name evidence="14" type="ORF">BSQ50_07315</name>
</gene>
<comment type="function">
    <text evidence="2 10 12">Catalyzes the transfer of a dimethylallyl group onto the adenine at position 37 in tRNAs that read codons beginning with uridine, leading to the formation of N6-(dimethylallyl)adenosine (i(6)A).</text>
</comment>
<evidence type="ECO:0000256" key="9">
    <source>
        <dbReference type="ARBA" id="ARBA00049563"/>
    </source>
</evidence>
<dbReference type="HAMAP" id="MF_00185">
    <property type="entry name" value="IPP_trans"/>
    <property type="match status" value="1"/>
</dbReference>
<feature type="binding site" evidence="10">
    <location>
        <begin position="10"/>
        <end position="17"/>
    </location>
    <ligand>
        <name>ATP</name>
        <dbReference type="ChEBI" id="CHEBI:30616"/>
    </ligand>
</feature>
<dbReference type="GO" id="GO:0006400">
    <property type="term" value="P:tRNA modification"/>
    <property type="evidence" value="ECO:0007669"/>
    <property type="project" value="TreeGrafter"/>
</dbReference>
<name>A0A3Q8CMF3_9LACO</name>
<protein>
    <recommendedName>
        <fullName evidence="10">tRNA dimethylallyltransferase</fullName>
        <ecNumber evidence="10">2.5.1.75</ecNumber>
    </recommendedName>
    <alternativeName>
        <fullName evidence="10">Dimethylallyl diphosphate:tRNA dimethylallyltransferase</fullName>
        <shortName evidence="10">DMAPP:tRNA dimethylallyltransferase</shortName>
        <shortName evidence="10">DMATase</shortName>
    </alternativeName>
    <alternativeName>
        <fullName evidence="10">Isopentenyl-diphosphate:tRNA isopentenyltransferase</fullName>
        <shortName evidence="10">IPP transferase</shortName>
        <shortName evidence="10">IPPT</shortName>
        <shortName evidence="10">IPTase</shortName>
    </alternativeName>
</protein>
<sequence>MKKKVLLIVGPTAVGKTALSLNLARKFKGEIISGDSMQVYRGLDIGTAKVTESEQKSTKHYLIDICDPDENFSVAEFTKLGRRKIIEIEQQNKLPLIVGGTGFYLQALLNDFKLGGQMAENSQSFREGLQKFAEDQGQQKLWEKLNEVDPAAAKKIPPANQRRVIRALEVYQITGEKFSQQADVPKADYDPLILGLNIERKLLYQRINQRVDLMIEQGLLAEAKTLFEQGGADLPAGKGIGYKELFPYFRGEVSLATAITEIKKNSRHYAKRQLTWFHNKMIVTWFNPQAANFESQVIKKVEDWLNEG</sequence>
<dbReference type="Gene3D" id="3.40.50.300">
    <property type="entry name" value="P-loop containing nucleotide triphosphate hydrolases"/>
    <property type="match status" value="1"/>
</dbReference>
<keyword evidence="7 10" id="KW-0067">ATP-binding</keyword>
<evidence type="ECO:0000256" key="12">
    <source>
        <dbReference type="RuleBase" id="RU003784"/>
    </source>
</evidence>
<dbReference type="Proteomes" id="UP000324497">
    <property type="component" value="Chromosome"/>
</dbReference>
<reference evidence="14 15" key="1">
    <citation type="submission" date="2016-11" db="EMBL/GenBank/DDBJ databases">
        <title>Interaction between Lactobacillus species and yeast in water kefir.</title>
        <authorList>
            <person name="Behr J."/>
            <person name="Xu D."/>
            <person name="Vogel R.F."/>
        </authorList>
    </citation>
    <scope>NUCLEOTIDE SEQUENCE [LARGE SCALE GENOMIC DNA]</scope>
    <source>
        <strain evidence="14 15">TMW 1.1827</strain>
    </source>
</reference>
<dbReference type="GeneID" id="78521138"/>
<dbReference type="EC" id="2.5.1.75" evidence="10"/>
<keyword evidence="6 10" id="KW-0547">Nucleotide-binding</keyword>
<dbReference type="PANTHER" id="PTHR11088">
    <property type="entry name" value="TRNA DIMETHYLALLYLTRANSFERASE"/>
    <property type="match status" value="1"/>
</dbReference>
<evidence type="ECO:0000256" key="5">
    <source>
        <dbReference type="ARBA" id="ARBA00022694"/>
    </source>
</evidence>
<dbReference type="InterPro" id="IPR027417">
    <property type="entry name" value="P-loop_NTPase"/>
</dbReference>
<feature type="binding site" evidence="10">
    <location>
        <begin position="12"/>
        <end position="17"/>
    </location>
    <ligand>
        <name>substrate</name>
    </ligand>
</feature>
<dbReference type="InterPro" id="IPR018022">
    <property type="entry name" value="IPT"/>
</dbReference>
<evidence type="ECO:0000256" key="2">
    <source>
        <dbReference type="ARBA" id="ARBA00003213"/>
    </source>
</evidence>